<dbReference type="GO" id="GO:0004130">
    <property type="term" value="F:cytochrome-c peroxidase activity"/>
    <property type="evidence" value="ECO:0007669"/>
    <property type="project" value="TreeGrafter"/>
</dbReference>
<evidence type="ECO:0000256" key="2">
    <source>
        <dbReference type="ARBA" id="ARBA00022723"/>
    </source>
</evidence>
<dbReference type="InterPro" id="IPR009056">
    <property type="entry name" value="Cyt_c-like_dom"/>
</dbReference>
<reference evidence="6 7" key="1">
    <citation type="submission" date="2020-08" db="EMBL/GenBank/DDBJ databases">
        <title>Oceanospirillum sp. nov. isolated from marine sediment.</title>
        <authorList>
            <person name="Ji X."/>
        </authorList>
    </citation>
    <scope>NUCLEOTIDE SEQUENCE [LARGE SCALE GENOMIC DNA]</scope>
    <source>
        <strain evidence="6 7">D5</strain>
    </source>
</reference>
<dbReference type="Pfam" id="PF21419">
    <property type="entry name" value="RoxA-like_Cyt-c"/>
    <property type="match status" value="1"/>
</dbReference>
<dbReference type="PROSITE" id="PS51257">
    <property type="entry name" value="PROKAR_LIPOPROTEIN"/>
    <property type="match status" value="1"/>
</dbReference>
<dbReference type="AlphaFoldDB" id="A0A839ILC5"/>
<comment type="caution">
    <text evidence="6">The sequence shown here is derived from an EMBL/GenBank/DDBJ whole genome shotgun (WGS) entry which is preliminary data.</text>
</comment>
<evidence type="ECO:0000313" key="7">
    <source>
        <dbReference type="Proteomes" id="UP000565262"/>
    </source>
</evidence>
<dbReference type="InterPro" id="IPR047758">
    <property type="entry name" value="CytoC_perox"/>
</dbReference>
<dbReference type="PANTHER" id="PTHR30600:SF9">
    <property type="entry name" value="BLR7738 PROTEIN"/>
    <property type="match status" value="1"/>
</dbReference>
<evidence type="ECO:0000259" key="5">
    <source>
        <dbReference type="PROSITE" id="PS51007"/>
    </source>
</evidence>
<proteinExistence type="predicted"/>
<keyword evidence="3 4" id="KW-0408">Iron</keyword>
<organism evidence="6 7">
    <name type="scientific">Oceanospirillum sediminis</name>
    <dbReference type="NCBI Taxonomy" id="2760088"/>
    <lineage>
        <taxon>Bacteria</taxon>
        <taxon>Pseudomonadati</taxon>
        <taxon>Pseudomonadota</taxon>
        <taxon>Gammaproteobacteria</taxon>
        <taxon>Oceanospirillales</taxon>
        <taxon>Oceanospirillaceae</taxon>
        <taxon>Oceanospirillum</taxon>
    </lineage>
</organism>
<evidence type="ECO:0000256" key="4">
    <source>
        <dbReference type="PROSITE-ProRule" id="PRU00433"/>
    </source>
</evidence>
<dbReference type="RefSeq" id="WP_182807792.1">
    <property type="nucleotide sequence ID" value="NZ_JACJFM010000004.1"/>
</dbReference>
<dbReference type="Proteomes" id="UP000565262">
    <property type="component" value="Unassembled WGS sequence"/>
</dbReference>
<dbReference type="Gene3D" id="1.10.760.10">
    <property type="entry name" value="Cytochrome c-like domain"/>
    <property type="match status" value="1"/>
</dbReference>
<dbReference type="InterPro" id="IPR051395">
    <property type="entry name" value="Cytochrome_c_Peroxidase/MauG"/>
</dbReference>
<dbReference type="PROSITE" id="PS51007">
    <property type="entry name" value="CYTC"/>
    <property type="match status" value="1"/>
</dbReference>
<accession>A0A839ILC5</accession>
<keyword evidence="2 4" id="KW-0479">Metal-binding</keyword>
<sequence>MKLKLTGLCLATTAILSGCNYLQPGNKDLALNNNDAPKDAWSSASEEEINTIHYMKQGWDDATRADFWHMSQGSRFLPYDMFINLEQRDSKKLILAPDNIIKYRYIPQNKSYWNPDGLPIGFTKDVQKNKNDSSKIEASYAGLNCSACHTSVITYKGDAMLIDGAPTQADFQSFFTDMTAALKATYMDPKKFDRFAERMLKEQSNNPEARQQLLTELGKWTRIRSERELMNKTEVAYGNARVDAFGEIFNAVSATNLRVPENASPPDAPVSYPFLWGTAQSDVVQWNGIASNKPPGPLARNAGEVLGVFGDIQVSNRFGKLGYKSSVQIKNLAVMEKWIEQLHPPAWPEDILPPINKDMAARGEKIYELNCASCHEKVAPMDTYRSVMVSQTAIGTDPVMARNALRTAYTGILQGEKVGVIGGEKFGEEALKAEILKNQVLGLLVNRPFSTLTAAQIEYLKVKSSRPWKNPESYKARPLNGIWATAPYLHNGSVPTLDDLLKKPEERPETFKLGSWDIDPIKVGMAQNSASAFTFDTRLYGNSNKGHTYGTNLSPYNRKALIEYLKTL</sequence>
<evidence type="ECO:0000313" key="6">
    <source>
        <dbReference type="EMBL" id="MBB1486015.1"/>
    </source>
</evidence>
<dbReference type="SUPFAM" id="SSF46626">
    <property type="entry name" value="Cytochrome c"/>
    <property type="match status" value="1"/>
</dbReference>
<dbReference type="InterPro" id="IPR036909">
    <property type="entry name" value="Cyt_c-like_dom_sf"/>
</dbReference>
<evidence type="ECO:0000256" key="1">
    <source>
        <dbReference type="ARBA" id="ARBA00022617"/>
    </source>
</evidence>
<keyword evidence="7" id="KW-1185">Reference proteome</keyword>
<dbReference type="GO" id="GO:0046872">
    <property type="term" value="F:metal ion binding"/>
    <property type="evidence" value="ECO:0007669"/>
    <property type="project" value="UniProtKB-KW"/>
</dbReference>
<keyword evidence="1 4" id="KW-0349">Heme</keyword>
<dbReference type="GO" id="GO:0009055">
    <property type="term" value="F:electron transfer activity"/>
    <property type="evidence" value="ECO:0007669"/>
    <property type="project" value="InterPro"/>
</dbReference>
<dbReference type="GO" id="GO:0020037">
    <property type="term" value="F:heme binding"/>
    <property type="evidence" value="ECO:0007669"/>
    <property type="project" value="InterPro"/>
</dbReference>
<dbReference type="NCBIfam" id="NF040606">
    <property type="entry name" value="CytoC_perox"/>
    <property type="match status" value="1"/>
</dbReference>
<evidence type="ECO:0000256" key="3">
    <source>
        <dbReference type="ARBA" id="ARBA00023004"/>
    </source>
</evidence>
<name>A0A839ILC5_9GAMM</name>
<dbReference type="EMBL" id="JACJFM010000004">
    <property type="protein sequence ID" value="MBB1486015.1"/>
    <property type="molecule type" value="Genomic_DNA"/>
</dbReference>
<protein>
    <recommendedName>
        <fullName evidence="5">Cytochrome c domain-containing protein</fullName>
    </recommendedName>
</protein>
<gene>
    <name evidence="6" type="ORF">H4O21_05265</name>
</gene>
<dbReference type="PANTHER" id="PTHR30600">
    <property type="entry name" value="CYTOCHROME C PEROXIDASE-RELATED"/>
    <property type="match status" value="1"/>
</dbReference>
<feature type="domain" description="Cytochrome c" evidence="5">
    <location>
        <begin position="358"/>
        <end position="568"/>
    </location>
</feature>